<dbReference type="RefSeq" id="WP_025707733.1">
    <property type="nucleotide sequence ID" value="NZ_CP009287.1"/>
</dbReference>
<sequence length="63" mass="6929">MSDFLNAGPNVPSPDPDAHKAKHDADVRNYHQKGITGFWRQVTDLVIAVAVLAVIVGLCIWLF</sequence>
<dbReference type="Proteomes" id="UP000029500">
    <property type="component" value="Chromosome"/>
</dbReference>
<feature type="transmembrane region" description="Helical" evidence="2">
    <location>
        <begin position="45"/>
        <end position="62"/>
    </location>
</feature>
<evidence type="ECO:0000313" key="3">
    <source>
        <dbReference type="EMBL" id="AIQ67074.1"/>
    </source>
</evidence>
<keyword evidence="2" id="KW-0812">Transmembrane</keyword>
<dbReference type="EMBL" id="CP009287">
    <property type="protein sequence ID" value="AIQ67074.1"/>
    <property type="molecule type" value="Genomic_DNA"/>
</dbReference>
<name>A0A089NDK6_9BACL</name>
<keyword evidence="4" id="KW-1185">Reference proteome</keyword>
<protein>
    <submittedName>
        <fullName evidence="3">Uncharacterized protein</fullName>
    </submittedName>
</protein>
<dbReference type="AlphaFoldDB" id="A0A089NDK6"/>
<dbReference type="HOGENOM" id="CLU_207905_0_0_9"/>
<feature type="region of interest" description="Disordered" evidence="1">
    <location>
        <begin position="1"/>
        <end position="23"/>
    </location>
</feature>
<dbReference type="KEGG" id="pgm:PGRAT_05060"/>
<gene>
    <name evidence="3" type="ORF">PGRAT_05060</name>
</gene>
<accession>A0A089NDK6</accession>
<organism evidence="3 4">
    <name type="scientific">Paenibacillus graminis</name>
    <dbReference type="NCBI Taxonomy" id="189425"/>
    <lineage>
        <taxon>Bacteria</taxon>
        <taxon>Bacillati</taxon>
        <taxon>Bacillota</taxon>
        <taxon>Bacilli</taxon>
        <taxon>Bacillales</taxon>
        <taxon>Paenibacillaceae</taxon>
        <taxon>Paenibacillus</taxon>
    </lineage>
</organism>
<evidence type="ECO:0000256" key="1">
    <source>
        <dbReference type="SAM" id="MobiDB-lite"/>
    </source>
</evidence>
<proteinExistence type="predicted"/>
<keyword evidence="2" id="KW-0472">Membrane</keyword>
<reference evidence="3 4" key="1">
    <citation type="submission" date="2014-08" db="EMBL/GenBank/DDBJ databases">
        <title>Comparative genomics of the Paenibacillus odorifer group.</title>
        <authorList>
            <person name="den Bakker H.C."/>
            <person name="Tsai Y.-C."/>
            <person name="Martin N."/>
            <person name="Korlach J."/>
            <person name="Wiedmann M."/>
        </authorList>
    </citation>
    <scope>NUCLEOTIDE SEQUENCE [LARGE SCALE GENOMIC DNA]</scope>
    <source>
        <strain evidence="3 4">DSM 15220</strain>
    </source>
</reference>
<evidence type="ECO:0000256" key="2">
    <source>
        <dbReference type="SAM" id="Phobius"/>
    </source>
</evidence>
<keyword evidence="2" id="KW-1133">Transmembrane helix</keyword>
<evidence type="ECO:0000313" key="4">
    <source>
        <dbReference type="Proteomes" id="UP000029500"/>
    </source>
</evidence>